<dbReference type="Proteomes" id="UP001209878">
    <property type="component" value="Unassembled WGS sequence"/>
</dbReference>
<protein>
    <recommendedName>
        <fullName evidence="3">Glycosyl hydrolase family 13 catalytic domain-containing protein</fullName>
    </recommendedName>
</protein>
<name>A0AAD9P1W6_RIDPI</name>
<dbReference type="InterPro" id="IPR006047">
    <property type="entry name" value="GH13_cat_dom"/>
</dbReference>
<dbReference type="Pfam" id="PF16028">
    <property type="entry name" value="SLC3A2_N"/>
    <property type="match status" value="1"/>
</dbReference>
<dbReference type="PANTHER" id="PTHR10357">
    <property type="entry name" value="ALPHA-AMYLASE FAMILY MEMBER"/>
    <property type="match status" value="1"/>
</dbReference>
<dbReference type="InterPro" id="IPR017853">
    <property type="entry name" value="GH"/>
</dbReference>
<dbReference type="InterPro" id="IPR013780">
    <property type="entry name" value="Glyco_hydro_b"/>
</dbReference>
<dbReference type="InterPro" id="IPR031984">
    <property type="entry name" value="SLC3A2_N"/>
</dbReference>
<dbReference type="SMART" id="SM00642">
    <property type="entry name" value="Aamy"/>
    <property type="match status" value="1"/>
</dbReference>
<evidence type="ECO:0000259" key="3">
    <source>
        <dbReference type="SMART" id="SM00642"/>
    </source>
</evidence>
<keyword evidence="2" id="KW-0472">Membrane</keyword>
<gene>
    <name evidence="4" type="ORF">NP493_194g03000</name>
</gene>
<dbReference type="GO" id="GO:0005975">
    <property type="term" value="P:carbohydrate metabolic process"/>
    <property type="evidence" value="ECO:0007669"/>
    <property type="project" value="InterPro"/>
</dbReference>
<dbReference type="EMBL" id="JAODUO010000194">
    <property type="protein sequence ID" value="KAK2186627.1"/>
    <property type="molecule type" value="Genomic_DNA"/>
</dbReference>
<feature type="region of interest" description="Disordered" evidence="1">
    <location>
        <begin position="1"/>
        <end position="30"/>
    </location>
</feature>
<feature type="compositionally biased region" description="Polar residues" evidence="1">
    <location>
        <begin position="19"/>
        <end position="30"/>
    </location>
</feature>
<dbReference type="InterPro" id="IPR045857">
    <property type="entry name" value="O16G_dom_2"/>
</dbReference>
<reference evidence="4" key="1">
    <citation type="journal article" date="2023" name="Mol. Biol. Evol.">
        <title>Third-Generation Sequencing Reveals the Adaptive Role of the Epigenome in Three Deep-Sea Polychaetes.</title>
        <authorList>
            <person name="Perez M."/>
            <person name="Aroh O."/>
            <person name="Sun Y."/>
            <person name="Lan Y."/>
            <person name="Juniper S.K."/>
            <person name="Young C.R."/>
            <person name="Angers B."/>
            <person name="Qian P.Y."/>
        </authorList>
    </citation>
    <scope>NUCLEOTIDE SEQUENCE</scope>
    <source>
        <strain evidence="4">R07B-5</strain>
    </source>
</reference>
<keyword evidence="5" id="KW-1185">Reference proteome</keyword>
<sequence length="663" mass="75622">MENNGFARSEGDIPLPTKDTVSPPTENTVDVENASEPRVNAFPVTVELAECVVMKKSDVLRFSKHPSWIRIRTAFQMTVLVGWLALIGGTFSYIATLPRCKVQPELKWWEKTHTYTIYVSSFYDSDGDGVGDIKGIEDKLYHFKEMKAETIVLSSFYKRHASSSRSNPGFELDITDHTDIDHIYGTIVDFDRLLKKAHDAGIKIVIDFIPNQTGDRHRWFTRSRASSDPKTNPFWNFYVWARCDGSHSPPNNWLSVYGNSSWSYDTSRGECYLHQFRQGQPELNMRSDAVQSELERILRFWLDRGVDGFRVINAQYMFEDADLRNEPPSGFCTTPLQSTDYRCLDHIYTTGLPDIYHVVSSWRYVLDEYSRRTGRLRVLMTDADVKDNETVKYYGMSSGNGANLPLNYLLTRLNGECGGTCVHSAINQWMSMLPEGSTSTWLSGSADIMRVASRLSSLYVRGITLLKLLLPGVALTYYGEEIDMVDANRSTLPIFNHAQSPYVHRTPMQWGPGRFAEFMNSTTGSVEDTEPWLPLNEDFPLRNVMTQNKTKASLLTFYTATAKLRQKEAALHAGKLHYALVSENIFSFIREMDGKDRFLIAVNFGNKTSEDDYRVWNRLLPAFASVELTTSRITSLLVGHRVPLTNVRLEPGDGVVFRWPFWR</sequence>
<feature type="domain" description="Glycosyl hydrolase family 13 catalytic" evidence="3">
    <location>
        <begin position="116"/>
        <end position="509"/>
    </location>
</feature>
<feature type="transmembrane region" description="Helical" evidence="2">
    <location>
        <begin position="74"/>
        <end position="95"/>
    </location>
</feature>
<accession>A0AAD9P1W6</accession>
<evidence type="ECO:0000313" key="5">
    <source>
        <dbReference type="Proteomes" id="UP001209878"/>
    </source>
</evidence>
<dbReference type="Gene3D" id="2.60.40.1180">
    <property type="entry name" value="Golgi alpha-mannosidase II"/>
    <property type="match status" value="1"/>
</dbReference>
<evidence type="ECO:0000313" key="4">
    <source>
        <dbReference type="EMBL" id="KAK2186627.1"/>
    </source>
</evidence>
<evidence type="ECO:0000256" key="1">
    <source>
        <dbReference type="SAM" id="MobiDB-lite"/>
    </source>
</evidence>
<keyword evidence="2" id="KW-0812">Transmembrane</keyword>
<dbReference type="GO" id="GO:0006865">
    <property type="term" value="P:amino acid transport"/>
    <property type="evidence" value="ECO:0007669"/>
    <property type="project" value="TreeGrafter"/>
</dbReference>
<comment type="caution">
    <text evidence="4">The sequence shown here is derived from an EMBL/GenBank/DDBJ whole genome shotgun (WGS) entry which is preliminary data.</text>
</comment>
<organism evidence="4 5">
    <name type="scientific">Ridgeia piscesae</name>
    <name type="common">Tubeworm</name>
    <dbReference type="NCBI Taxonomy" id="27915"/>
    <lineage>
        <taxon>Eukaryota</taxon>
        <taxon>Metazoa</taxon>
        <taxon>Spiralia</taxon>
        <taxon>Lophotrochozoa</taxon>
        <taxon>Annelida</taxon>
        <taxon>Polychaeta</taxon>
        <taxon>Sedentaria</taxon>
        <taxon>Canalipalpata</taxon>
        <taxon>Sabellida</taxon>
        <taxon>Siboglinidae</taxon>
        <taxon>Ridgeia</taxon>
    </lineage>
</organism>
<dbReference type="Gene3D" id="3.90.400.10">
    <property type="entry name" value="Oligo-1,6-glucosidase, Domain 2"/>
    <property type="match status" value="1"/>
</dbReference>
<dbReference type="Gene3D" id="3.20.20.80">
    <property type="entry name" value="Glycosidases"/>
    <property type="match status" value="1"/>
</dbReference>
<proteinExistence type="predicted"/>
<dbReference type="PANTHER" id="PTHR10357:SF179">
    <property type="entry name" value="NEUTRAL AND BASIC AMINO ACID TRANSPORT PROTEIN RBAT"/>
    <property type="match status" value="1"/>
</dbReference>
<dbReference type="AlphaFoldDB" id="A0AAD9P1W6"/>
<evidence type="ECO:0000256" key="2">
    <source>
        <dbReference type="SAM" id="Phobius"/>
    </source>
</evidence>
<dbReference type="SUPFAM" id="SSF51445">
    <property type="entry name" value="(Trans)glycosidases"/>
    <property type="match status" value="1"/>
</dbReference>
<dbReference type="Pfam" id="PF00128">
    <property type="entry name" value="Alpha-amylase"/>
    <property type="match status" value="1"/>
</dbReference>
<keyword evidence="2" id="KW-1133">Transmembrane helix</keyword>